<evidence type="ECO:0000256" key="1">
    <source>
        <dbReference type="ARBA" id="ARBA00009437"/>
    </source>
</evidence>
<reference evidence="6" key="1">
    <citation type="journal article" date="2021" name="ISME J.">
        <title>Genomic evolution of the class Acidithiobacillia: deep-branching Proteobacteria living in extreme acidic conditions.</title>
        <authorList>
            <person name="Moya-Beltran A."/>
            <person name="Beard S."/>
            <person name="Rojas-Villalobos C."/>
            <person name="Issotta F."/>
            <person name="Gallardo Y."/>
            <person name="Ulloa R."/>
            <person name="Giaveno A."/>
            <person name="Degli Esposti M."/>
            <person name="Johnson D.B."/>
            <person name="Quatrini R."/>
        </authorList>
    </citation>
    <scope>NUCLEOTIDE SEQUENCE</scope>
    <source>
        <strain evidence="6">VAN18-1</strain>
    </source>
</reference>
<evidence type="ECO:0000313" key="7">
    <source>
        <dbReference type="Proteomes" id="UP001197378"/>
    </source>
</evidence>
<dbReference type="PROSITE" id="PS50931">
    <property type="entry name" value="HTH_LYSR"/>
    <property type="match status" value="1"/>
</dbReference>
<proteinExistence type="inferred from homology"/>
<evidence type="ECO:0000256" key="4">
    <source>
        <dbReference type="ARBA" id="ARBA00023163"/>
    </source>
</evidence>
<dbReference type="Pfam" id="PF00126">
    <property type="entry name" value="HTH_1"/>
    <property type="match status" value="1"/>
</dbReference>
<dbReference type="InterPro" id="IPR000847">
    <property type="entry name" value="LysR_HTH_N"/>
</dbReference>
<feature type="domain" description="HTH lysR-type" evidence="5">
    <location>
        <begin position="9"/>
        <end position="66"/>
    </location>
</feature>
<dbReference type="SUPFAM" id="SSF46785">
    <property type="entry name" value="Winged helix' DNA-binding domain"/>
    <property type="match status" value="1"/>
</dbReference>
<dbReference type="InterPro" id="IPR036390">
    <property type="entry name" value="WH_DNA-bd_sf"/>
</dbReference>
<dbReference type="SUPFAM" id="SSF53850">
    <property type="entry name" value="Periplasmic binding protein-like II"/>
    <property type="match status" value="1"/>
</dbReference>
<comment type="similarity">
    <text evidence="1">Belongs to the LysR transcriptional regulatory family.</text>
</comment>
<keyword evidence="7" id="KW-1185">Reference proteome</keyword>
<keyword evidence="3" id="KW-0238">DNA-binding</keyword>
<organism evidence="6 7">
    <name type="scientific">Igneacidithiobacillus copahuensis</name>
    <dbReference type="NCBI Taxonomy" id="2724909"/>
    <lineage>
        <taxon>Bacteria</taxon>
        <taxon>Pseudomonadati</taxon>
        <taxon>Pseudomonadota</taxon>
        <taxon>Acidithiobacillia</taxon>
        <taxon>Acidithiobacillales</taxon>
        <taxon>Acidithiobacillaceae</taxon>
        <taxon>Igneacidithiobacillus</taxon>
    </lineage>
</organism>
<name>A0AAE2YPH3_9PROT</name>
<dbReference type="Proteomes" id="UP001197378">
    <property type="component" value="Unassembled WGS sequence"/>
</dbReference>
<protein>
    <submittedName>
        <fullName evidence="6">LysR family transcriptional regulator</fullName>
    </submittedName>
</protein>
<accession>A0AAE2YPH3</accession>
<dbReference type="PANTHER" id="PTHR30126:SF5">
    <property type="entry name" value="HTH-TYPE TRANSCRIPTIONAL ACTIVATOR CMPR"/>
    <property type="match status" value="1"/>
</dbReference>
<dbReference type="PRINTS" id="PR00039">
    <property type="entry name" value="HTHLYSR"/>
</dbReference>
<dbReference type="AlphaFoldDB" id="A0AAE2YPH3"/>
<dbReference type="Pfam" id="PF03466">
    <property type="entry name" value="LysR_substrate"/>
    <property type="match status" value="1"/>
</dbReference>
<dbReference type="InterPro" id="IPR036388">
    <property type="entry name" value="WH-like_DNA-bd_sf"/>
</dbReference>
<keyword evidence="2" id="KW-0805">Transcription regulation</keyword>
<dbReference type="GO" id="GO:0003700">
    <property type="term" value="F:DNA-binding transcription factor activity"/>
    <property type="evidence" value="ECO:0007669"/>
    <property type="project" value="InterPro"/>
</dbReference>
<evidence type="ECO:0000259" key="5">
    <source>
        <dbReference type="PROSITE" id="PS50931"/>
    </source>
</evidence>
<dbReference type="InterPro" id="IPR005119">
    <property type="entry name" value="LysR_subst-bd"/>
</dbReference>
<gene>
    <name evidence="6" type="ORF">HFQ13_05980</name>
</gene>
<comment type="caution">
    <text evidence="6">The sequence shown here is derived from an EMBL/GenBank/DDBJ whole genome shotgun (WGS) entry which is preliminary data.</text>
</comment>
<dbReference type="Gene3D" id="1.10.10.10">
    <property type="entry name" value="Winged helix-like DNA-binding domain superfamily/Winged helix DNA-binding domain"/>
    <property type="match status" value="1"/>
</dbReference>
<dbReference type="PANTHER" id="PTHR30126">
    <property type="entry name" value="HTH-TYPE TRANSCRIPTIONAL REGULATOR"/>
    <property type="match status" value="1"/>
</dbReference>
<sequence length="328" mass="36198">MANRLLRNLSLRQLQIFAAVVRLGGVGKAAEELFVSQPTISIQLKTLAETLGEPIFEKVGRGLRPTPVGEDLYACCRSIFQSLDDLETAMSERHGLARGHLRLAVVSTAKYIAPELLGAFGERYPGIDLFLQVTNRDRILERMQAGEDDAYIMGEPPQEDSSIESIAFALNPIVVMAQANHPLLGRISIPLADLANEPFLFREPGSGTRKATMRVFEQEDFHPHVRMELGSNEAIKHAIIGHLGIAALSLHSLSLEGTQGPVRVLDVQGFPILRQWYLVYSKERPLSLATQAFLQFARQKEGEIGERLEQIWPTIKKSLAPGVEGSGT</sequence>
<keyword evidence="4" id="KW-0804">Transcription</keyword>
<dbReference type="RefSeq" id="WP_215873060.1">
    <property type="nucleotide sequence ID" value="NZ_JAAXYO010000066.1"/>
</dbReference>
<dbReference type="CDD" id="cd08419">
    <property type="entry name" value="PBP2_CbbR_RubisCO_like"/>
    <property type="match status" value="1"/>
</dbReference>
<evidence type="ECO:0000313" key="6">
    <source>
        <dbReference type="EMBL" id="MBU2787752.1"/>
    </source>
</evidence>
<dbReference type="Gene3D" id="3.40.190.290">
    <property type="match status" value="1"/>
</dbReference>
<dbReference type="EMBL" id="JAAXYO010000066">
    <property type="protein sequence ID" value="MBU2787752.1"/>
    <property type="molecule type" value="Genomic_DNA"/>
</dbReference>
<dbReference type="GO" id="GO:0000976">
    <property type="term" value="F:transcription cis-regulatory region binding"/>
    <property type="evidence" value="ECO:0007669"/>
    <property type="project" value="TreeGrafter"/>
</dbReference>
<evidence type="ECO:0000256" key="2">
    <source>
        <dbReference type="ARBA" id="ARBA00023015"/>
    </source>
</evidence>
<evidence type="ECO:0000256" key="3">
    <source>
        <dbReference type="ARBA" id="ARBA00023125"/>
    </source>
</evidence>